<dbReference type="Proteomes" id="UP000011087">
    <property type="component" value="Unassembled WGS sequence"/>
</dbReference>
<evidence type="ECO:0000256" key="1">
    <source>
        <dbReference type="SAM" id="MobiDB-lite"/>
    </source>
</evidence>
<reference evidence="4" key="2">
    <citation type="submission" date="2012-11" db="EMBL/GenBank/DDBJ databases">
        <authorList>
            <person name="Kuo A."/>
            <person name="Curtis B.A."/>
            <person name="Tanifuji G."/>
            <person name="Burki F."/>
            <person name="Gruber A."/>
            <person name="Irimia M."/>
            <person name="Maruyama S."/>
            <person name="Arias M.C."/>
            <person name="Ball S.G."/>
            <person name="Gile G.H."/>
            <person name="Hirakawa Y."/>
            <person name="Hopkins J.F."/>
            <person name="Rensing S.A."/>
            <person name="Schmutz J."/>
            <person name="Symeonidi A."/>
            <person name="Elias M."/>
            <person name="Eveleigh R.J."/>
            <person name="Herman E.K."/>
            <person name="Klute M.J."/>
            <person name="Nakayama T."/>
            <person name="Obornik M."/>
            <person name="Reyes-Prieto A."/>
            <person name="Armbrust E.V."/>
            <person name="Aves S.J."/>
            <person name="Beiko R.G."/>
            <person name="Coutinho P."/>
            <person name="Dacks J.B."/>
            <person name="Durnford D.G."/>
            <person name="Fast N.M."/>
            <person name="Green B.R."/>
            <person name="Grisdale C."/>
            <person name="Hempe F."/>
            <person name="Henrissat B."/>
            <person name="Hoppner M.P."/>
            <person name="Ishida K.-I."/>
            <person name="Kim E."/>
            <person name="Koreny L."/>
            <person name="Kroth P.G."/>
            <person name="Liu Y."/>
            <person name="Malik S.-B."/>
            <person name="Maier U.G."/>
            <person name="McRose D."/>
            <person name="Mock T."/>
            <person name="Neilson J.A."/>
            <person name="Onodera N.T."/>
            <person name="Poole A.M."/>
            <person name="Pritham E.J."/>
            <person name="Richards T.A."/>
            <person name="Rocap G."/>
            <person name="Roy S.W."/>
            <person name="Sarai C."/>
            <person name="Schaack S."/>
            <person name="Shirato S."/>
            <person name="Slamovits C.H."/>
            <person name="Spencer D.F."/>
            <person name="Suzuki S."/>
            <person name="Worden A.Z."/>
            <person name="Zauner S."/>
            <person name="Barry K."/>
            <person name="Bell C."/>
            <person name="Bharti A.K."/>
            <person name="Crow J.A."/>
            <person name="Grimwood J."/>
            <person name="Kramer R."/>
            <person name="Lindquist E."/>
            <person name="Lucas S."/>
            <person name="Salamov A."/>
            <person name="McFadden G.I."/>
            <person name="Lane C.E."/>
            <person name="Keeling P.J."/>
            <person name="Gray M.W."/>
            <person name="Grigoriev I.V."/>
            <person name="Archibald J.M."/>
        </authorList>
    </citation>
    <scope>NUCLEOTIDE SEQUENCE</scope>
    <source>
        <strain evidence="4">CCMP2712</strain>
    </source>
</reference>
<gene>
    <name evidence="2" type="ORF">GUITHDRAFT_98919</name>
</gene>
<dbReference type="PaxDb" id="55529-EKX55136"/>
<dbReference type="GeneID" id="17311832"/>
<evidence type="ECO:0000313" key="2">
    <source>
        <dbReference type="EMBL" id="EKX55136.1"/>
    </source>
</evidence>
<dbReference type="Pfam" id="PF19114">
    <property type="entry name" value="EsV_1_7_cys"/>
    <property type="match status" value="6"/>
</dbReference>
<dbReference type="InterPro" id="IPR043822">
    <property type="entry name" value="EsV_1_7_cys"/>
</dbReference>
<dbReference type="EMBL" id="JH992965">
    <property type="protein sequence ID" value="EKX55136.1"/>
    <property type="molecule type" value="Genomic_DNA"/>
</dbReference>
<dbReference type="eggNOG" id="ENOG502RXW0">
    <property type="taxonomic scope" value="Eukaryota"/>
</dbReference>
<dbReference type="KEGG" id="gtt:GUITHDRAFT_98919"/>
<dbReference type="OMA" id="CATRPSY"/>
<protein>
    <recommendedName>
        <fullName evidence="5">EsV-1-7</fullName>
    </recommendedName>
</protein>
<organism evidence="2">
    <name type="scientific">Guillardia theta (strain CCMP2712)</name>
    <name type="common">Cryptophyte</name>
    <dbReference type="NCBI Taxonomy" id="905079"/>
    <lineage>
        <taxon>Eukaryota</taxon>
        <taxon>Cryptophyceae</taxon>
        <taxon>Pyrenomonadales</taxon>
        <taxon>Geminigeraceae</taxon>
        <taxon>Guillardia</taxon>
    </lineage>
</organism>
<dbReference type="HOGENOM" id="CLU_753234_0_0_1"/>
<feature type="region of interest" description="Disordered" evidence="1">
    <location>
        <begin position="1"/>
        <end position="23"/>
    </location>
</feature>
<evidence type="ECO:0008006" key="5">
    <source>
        <dbReference type="Google" id="ProtNLM"/>
    </source>
</evidence>
<dbReference type="AlphaFoldDB" id="L1K2T3"/>
<evidence type="ECO:0000313" key="3">
    <source>
        <dbReference type="EnsemblProtists" id="EKX55136"/>
    </source>
</evidence>
<name>L1K2T3_GUITC</name>
<reference evidence="2 4" key="1">
    <citation type="journal article" date="2012" name="Nature">
        <title>Algal genomes reveal evolutionary mosaicism and the fate of nucleomorphs.</title>
        <authorList>
            <consortium name="DOE Joint Genome Institute"/>
            <person name="Curtis B.A."/>
            <person name="Tanifuji G."/>
            <person name="Burki F."/>
            <person name="Gruber A."/>
            <person name="Irimia M."/>
            <person name="Maruyama S."/>
            <person name="Arias M.C."/>
            <person name="Ball S.G."/>
            <person name="Gile G.H."/>
            <person name="Hirakawa Y."/>
            <person name="Hopkins J.F."/>
            <person name="Kuo A."/>
            <person name="Rensing S.A."/>
            <person name="Schmutz J."/>
            <person name="Symeonidi A."/>
            <person name="Elias M."/>
            <person name="Eveleigh R.J."/>
            <person name="Herman E.K."/>
            <person name="Klute M.J."/>
            <person name="Nakayama T."/>
            <person name="Obornik M."/>
            <person name="Reyes-Prieto A."/>
            <person name="Armbrust E.V."/>
            <person name="Aves S.J."/>
            <person name="Beiko R.G."/>
            <person name="Coutinho P."/>
            <person name="Dacks J.B."/>
            <person name="Durnford D.G."/>
            <person name="Fast N.M."/>
            <person name="Green B.R."/>
            <person name="Grisdale C.J."/>
            <person name="Hempel F."/>
            <person name="Henrissat B."/>
            <person name="Hoppner M.P."/>
            <person name="Ishida K."/>
            <person name="Kim E."/>
            <person name="Koreny L."/>
            <person name="Kroth P.G."/>
            <person name="Liu Y."/>
            <person name="Malik S.B."/>
            <person name="Maier U.G."/>
            <person name="McRose D."/>
            <person name="Mock T."/>
            <person name="Neilson J.A."/>
            <person name="Onodera N.T."/>
            <person name="Poole A.M."/>
            <person name="Pritham E.J."/>
            <person name="Richards T.A."/>
            <person name="Rocap G."/>
            <person name="Roy S.W."/>
            <person name="Sarai C."/>
            <person name="Schaack S."/>
            <person name="Shirato S."/>
            <person name="Slamovits C.H."/>
            <person name="Spencer D.F."/>
            <person name="Suzuki S."/>
            <person name="Worden A.Z."/>
            <person name="Zauner S."/>
            <person name="Barry K."/>
            <person name="Bell C."/>
            <person name="Bharti A.K."/>
            <person name="Crow J.A."/>
            <person name="Grimwood J."/>
            <person name="Kramer R."/>
            <person name="Lindquist E."/>
            <person name="Lucas S."/>
            <person name="Salamov A."/>
            <person name="McFadden G.I."/>
            <person name="Lane C.E."/>
            <person name="Keeling P.J."/>
            <person name="Gray M.W."/>
            <person name="Grigoriev I.V."/>
            <person name="Archibald J.M."/>
        </authorList>
    </citation>
    <scope>NUCLEOTIDE SEQUENCE</scope>
    <source>
        <strain evidence="2 4">CCMP2712</strain>
    </source>
</reference>
<accession>L1K2T3</accession>
<reference evidence="3" key="3">
    <citation type="submission" date="2015-06" db="UniProtKB">
        <authorList>
            <consortium name="EnsemblProtists"/>
        </authorList>
    </citation>
    <scope>IDENTIFICATION</scope>
</reference>
<evidence type="ECO:0000313" key="4">
    <source>
        <dbReference type="Proteomes" id="UP000011087"/>
    </source>
</evidence>
<dbReference type="RefSeq" id="XP_005842116.1">
    <property type="nucleotide sequence ID" value="XM_005842059.1"/>
</dbReference>
<dbReference type="SMART" id="SM01425">
    <property type="entry name" value="EsV_1_7"/>
    <property type="match status" value="6"/>
</dbReference>
<keyword evidence="4" id="KW-1185">Reference proteome</keyword>
<sequence length="368" mass="41354">MTSTARRLNGAGEEKEHTGITTDPWSHCPIFPAESRFFVMNNSMPPEISRAPTLSPYMRETIKEDKTNSSAVPSLVGKRGVRPGTKKLRNISWVCKNCTNRAIYGSRTSNTSDRFCALHRHASHVNLRSTSCEVRGCVRQPIYGNLSSGIYTRCSEHKLASDVNLRSRRCEFPGCDRSPTYGNQSDWFARRCRQHRKEKDGLCIGTRCHEEGCSRRAIYGHLNSSRAFSCAVHRTSDLFDVITKRCGFPGGCLKQAIFGFPGRDGKQGKKERCGSHKLHGMLNLAMSKRLCGVLGCQLRASFGRGEGPALFCSRHGKSYFMYTHNESEANDLFNVMKKRCQHPEGCLLCPRRPSCFCSMHQNFCSKDT</sequence>
<dbReference type="EnsemblProtists" id="EKX55136">
    <property type="protein sequence ID" value="EKX55136"/>
    <property type="gene ID" value="GUITHDRAFT_98919"/>
</dbReference>
<proteinExistence type="predicted"/>
<dbReference type="OrthoDB" id="2441233at2759"/>